<dbReference type="Pfam" id="PF00270">
    <property type="entry name" value="DEAD"/>
    <property type="match status" value="1"/>
</dbReference>
<dbReference type="CDD" id="cd18787">
    <property type="entry name" value="SF2_C_DEAD"/>
    <property type="match status" value="1"/>
</dbReference>
<dbReference type="SUPFAM" id="SSF52540">
    <property type="entry name" value="P-loop containing nucleoside triphosphate hydrolases"/>
    <property type="match status" value="1"/>
</dbReference>
<evidence type="ECO:0000259" key="11">
    <source>
        <dbReference type="PROSITE" id="PS51195"/>
    </source>
</evidence>
<keyword evidence="4 7" id="KW-0067">ATP-binding</keyword>
<dbReference type="AlphaFoldDB" id="A0A9X9XHP6"/>
<dbReference type="InterPro" id="IPR000629">
    <property type="entry name" value="RNA-helicase_DEAD-box_CS"/>
</dbReference>
<keyword evidence="13" id="KW-1185">Reference proteome</keyword>
<dbReference type="InterPro" id="IPR001650">
    <property type="entry name" value="Helicase_C-like"/>
</dbReference>
<dbReference type="InterPro" id="IPR050079">
    <property type="entry name" value="DEAD_box_RNA_helicase"/>
</dbReference>
<dbReference type="InterPro" id="IPR044742">
    <property type="entry name" value="DEAD/DEAH_RhlB"/>
</dbReference>
<protein>
    <submittedName>
        <fullName evidence="12">DEAD/DEAH box helicase</fullName>
    </submittedName>
</protein>
<dbReference type="InterPro" id="IPR012677">
    <property type="entry name" value="Nucleotide-bd_a/b_plait_sf"/>
</dbReference>
<evidence type="ECO:0000256" key="2">
    <source>
        <dbReference type="ARBA" id="ARBA00022801"/>
    </source>
</evidence>
<proteinExistence type="inferred from homology"/>
<dbReference type="Proteomes" id="UP001138709">
    <property type="component" value="Unassembled WGS sequence"/>
</dbReference>
<dbReference type="RefSeq" id="WP_211848803.1">
    <property type="nucleotide sequence ID" value="NZ_JAAEDL010000028.1"/>
</dbReference>
<evidence type="ECO:0000256" key="8">
    <source>
        <dbReference type="SAM" id="MobiDB-lite"/>
    </source>
</evidence>
<dbReference type="PANTHER" id="PTHR47959">
    <property type="entry name" value="ATP-DEPENDENT RNA HELICASE RHLE-RELATED"/>
    <property type="match status" value="1"/>
</dbReference>
<dbReference type="GO" id="GO:0005829">
    <property type="term" value="C:cytosol"/>
    <property type="evidence" value="ECO:0007669"/>
    <property type="project" value="TreeGrafter"/>
</dbReference>
<dbReference type="InterPro" id="IPR014014">
    <property type="entry name" value="RNA_helicase_DEAD_Q_motif"/>
</dbReference>
<dbReference type="PROSITE" id="PS51195">
    <property type="entry name" value="Q_MOTIF"/>
    <property type="match status" value="1"/>
</dbReference>
<dbReference type="Gene3D" id="3.30.70.330">
    <property type="match status" value="1"/>
</dbReference>
<evidence type="ECO:0000256" key="4">
    <source>
        <dbReference type="ARBA" id="ARBA00022840"/>
    </source>
</evidence>
<evidence type="ECO:0000259" key="9">
    <source>
        <dbReference type="PROSITE" id="PS51192"/>
    </source>
</evidence>
<dbReference type="SMART" id="SM00490">
    <property type="entry name" value="HELICc"/>
    <property type="match status" value="1"/>
</dbReference>
<dbReference type="PROSITE" id="PS51192">
    <property type="entry name" value="HELICASE_ATP_BIND_1"/>
    <property type="match status" value="1"/>
</dbReference>
<accession>A0A9X9XHP6</accession>
<dbReference type="SMART" id="SM00487">
    <property type="entry name" value="DEXDc"/>
    <property type="match status" value="1"/>
</dbReference>
<dbReference type="InterPro" id="IPR027417">
    <property type="entry name" value="P-loop_NTPase"/>
</dbReference>
<dbReference type="PANTHER" id="PTHR47959:SF1">
    <property type="entry name" value="ATP-DEPENDENT RNA HELICASE DBPA"/>
    <property type="match status" value="1"/>
</dbReference>
<dbReference type="InterPro" id="IPR014001">
    <property type="entry name" value="Helicase_ATP-bd"/>
</dbReference>
<organism evidence="12 13">
    <name type="scientific">Neoroseomonas eburnea</name>
    <dbReference type="NCBI Taxonomy" id="1346889"/>
    <lineage>
        <taxon>Bacteria</taxon>
        <taxon>Pseudomonadati</taxon>
        <taxon>Pseudomonadota</taxon>
        <taxon>Alphaproteobacteria</taxon>
        <taxon>Acetobacterales</taxon>
        <taxon>Acetobacteraceae</taxon>
        <taxon>Neoroseomonas</taxon>
    </lineage>
</organism>
<name>A0A9X9XHP6_9PROT</name>
<dbReference type="Pfam" id="PF00271">
    <property type="entry name" value="Helicase_C"/>
    <property type="match status" value="1"/>
</dbReference>
<evidence type="ECO:0000256" key="1">
    <source>
        <dbReference type="ARBA" id="ARBA00022741"/>
    </source>
</evidence>
<feature type="short sequence motif" description="Q motif" evidence="6">
    <location>
        <begin position="1"/>
        <end position="27"/>
    </location>
</feature>
<feature type="domain" description="DEAD-box RNA helicase Q" evidence="11">
    <location>
        <begin position="1"/>
        <end position="27"/>
    </location>
</feature>
<feature type="domain" description="Helicase ATP-binding" evidence="9">
    <location>
        <begin position="30"/>
        <end position="206"/>
    </location>
</feature>
<keyword evidence="2 7" id="KW-0378">Hydrolase</keyword>
<feature type="domain" description="Helicase C-terminal" evidence="10">
    <location>
        <begin position="229"/>
        <end position="393"/>
    </location>
</feature>
<dbReference type="InterPro" id="IPR005580">
    <property type="entry name" value="DbpA/CsdA_RNA-bd_dom"/>
</dbReference>
<dbReference type="GO" id="GO:0005524">
    <property type="term" value="F:ATP binding"/>
    <property type="evidence" value="ECO:0007669"/>
    <property type="project" value="UniProtKB-KW"/>
</dbReference>
<feature type="region of interest" description="Disordered" evidence="8">
    <location>
        <begin position="530"/>
        <end position="553"/>
    </location>
</feature>
<gene>
    <name evidence="12" type="ORF">GXW74_22290</name>
</gene>
<reference evidence="12" key="1">
    <citation type="submission" date="2020-01" db="EMBL/GenBank/DDBJ databases">
        <authorList>
            <person name="Rat A."/>
        </authorList>
    </citation>
    <scope>NUCLEOTIDE SEQUENCE</scope>
    <source>
        <strain evidence="12">LMG 31228</strain>
    </source>
</reference>
<evidence type="ECO:0000259" key="10">
    <source>
        <dbReference type="PROSITE" id="PS51194"/>
    </source>
</evidence>
<dbReference type="CDD" id="cd00268">
    <property type="entry name" value="DEADc"/>
    <property type="match status" value="1"/>
</dbReference>
<keyword evidence="3 7" id="KW-0347">Helicase</keyword>
<dbReference type="GO" id="GO:0003724">
    <property type="term" value="F:RNA helicase activity"/>
    <property type="evidence" value="ECO:0007669"/>
    <property type="project" value="InterPro"/>
</dbReference>
<evidence type="ECO:0000256" key="3">
    <source>
        <dbReference type="ARBA" id="ARBA00022806"/>
    </source>
</evidence>
<feature type="region of interest" description="Disordered" evidence="8">
    <location>
        <begin position="439"/>
        <end position="466"/>
    </location>
</feature>
<dbReference type="GO" id="GO:0016787">
    <property type="term" value="F:hydrolase activity"/>
    <property type="evidence" value="ECO:0007669"/>
    <property type="project" value="UniProtKB-KW"/>
</dbReference>
<comment type="caution">
    <text evidence="12">The sequence shown here is derived from an EMBL/GenBank/DDBJ whole genome shotgun (WGS) entry which is preliminary data.</text>
</comment>
<dbReference type="Gene3D" id="3.40.50.300">
    <property type="entry name" value="P-loop containing nucleotide triphosphate hydrolases"/>
    <property type="match status" value="2"/>
</dbReference>
<evidence type="ECO:0000313" key="13">
    <source>
        <dbReference type="Proteomes" id="UP001138709"/>
    </source>
</evidence>
<evidence type="ECO:0000256" key="5">
    <source>
        <dbReference type="ARBA" id="ARBA00038437"/>
    </source>
</evidence>
<keyword evidence="1 7" id="KW-0547">Nucleotide-binding</keyword>
<reference evidence="12" key="2">
    <citation type="journal article" date="2021" name="Syst. Appl. Microbiol.">
        <title>Roseomonas hellenica sp. nov., isolated from roots of wild-growing Alkanna tinctoria.</title>
        <authorList>
            <person name="Rat A."/>
            <person name="Naranjo H.D."/>
            <person name="Lebbe L."/>
            <person name="Cnockaert M."/>
            <person name="Krigas N."/>
            <person name="Grigoriadou K."/>
            <person name="Maloupa E."/>
            <person name="Willems A."/>
        </authorList>
    </citation>
    <scope>NUCLEOTIDE SEQUENCE</scope>
    <source>
        <strain evidence="12">LMG 31228</strain>
    </source>
</reference>
<dbReference type="PROSITE" id="PS51194">
    <property type="entry name" value="HELICASE_CTER"/>
    <property type="match status" value="1"/>
</dbReference>
<dbReference type="GO" id="GO:0003676">
    <property type="term" value="F:nucleic acid binding"/>
    <property type="evidence" value="ECO:0007669"/>
    <property type="project" value="InterPro"/>
</dbReference>
<evidence type="ECO:0000256" key="6">
    <source>
        <dbReference type="PROSITE-ProRule" id="PRU00552"/>
    </source>
</evidence>
<dbReference type="InterPro" id="IPR011545">
    <property type="entry name" value="DEAD/DEAH_box_helicase_dom"/>
</dbReference>
<evidence type="ECO:0000313" key="12">
    <source>
        <dbReference type="EMBL" id="MBR0683232.1"/>
    </source>
</evidence>
<dbReference type="Pfam" id="PF03880">
    <property type="entry name" value="DbpA"/>
    <property type="match status" value="1"/>
</dbReference>
<dbReference type="PROSITE" id="PS00039">
    <property type="entry name" value="DEAD_ATP_HELICASE"/>
    <property type="match status" value="1"/>
</dbReference>
<dbReference type="EMBL" id="JAAEDL010000028">
    <property type="protein sequence ID" value="MBR0683232.1"/>
    <property type="molecule type" value="Genomic_DNA"/>
</dbReference>
<comment type="similarity">
    <text evidence="5 7">Belongs to the DEAD box helicase family.</text>
</comment>
<evidence type="ECO:0000256" key="7">
    <source>
        <dbReference type="RuleBase" id="RU000492"/>
    </source>
</evidence>
<sequence length="553" mass="59270">MSFADLPAPLRAALADRGYAEPTPVQAAVLQPEAAGRDLLVSAQTGSGKTVAYGLALATELLGDSSRLAPPGPPLALIVAPTRELALQVKAELTWLYAPAGGRVVSCVGGMDPVAERRQLAQGAHLVVGTPGRLRDHLERGNLAPASLRAVVLDEADEMLDLGFKEELEAILEETPAERRTLMFSATVPRGIAALAKGYQRDALRIEATTQGEQHGDIEYRAALVAPYELERAVVNVLRLEDPRIAMVFCATRATVARLHGNLSERGFSAVALSGELSQAERNRALQNLRDGRARVCVATDVAARGIDLPDLGLVIHAELPRDPETLLHRSGRTGRAGRKGVSVLLVPHTRRALGERLLAAARVKAAWGPAPSAEAIRARDAERLAEQARALAAEEPAEEDLAVARTLLADPALAAQGAEGLAAALVRVLRAPLPAPEELSEITARPPRREAPAPRAAGGQDGGQEGIWFRMDVGRNGNADPRWLLPFLCRRGHVTRQEIGRIRILGRETQFEVAPYAAARFAAAARRAEGEDAHIRVEPMQPVKGPPRRPRR</sequence>
<dbReference type="CDD" id="cd12252">
    <property type="entry name" value="RRM_DbpA"/>
    <property type="match status" value="1"/>
</dbReference>